<dbReference type="Proteomes" id="UP000772434">
    <property type="component" value="Unassembled WGS sequence"/>
</dbReference>
<feature type="compositionally biased region" description="Polar residues" evidence="1">
    <location>
        <begin position="124"/>
        <end position="139"/>
    </location>
</feature>
<feature type="region of interest" description="Disordered" evidence="1">
    <location>
        <begin position="124"/>
        <end position="173"/>
    </location>
</feature>
<dbReference type="AlphaFoldDB" id="A0A9P5Q5I4"/>
<evidence type="ECO:0000256" key="1">
    <source>
        <dbReference type="SAM" id="MobiDB-lite"/>
    </source>
</evidence>
<accession>A0A9P5Q5I4</accession>
<keyword evidence="2" id="KW-0812">Transmembrane</keyword>
<protein>
    <submittedName>
        <fullName evidence="3">Uncharacterized protein</fullName>
    </submittedName>
</protein>
<evidence type="ECO:0000313" key="3">
    <source>
        <dbReference type="EMBL" id="KAF9075129.1"/>
    </source>
</evidence>
<dbReference type="OrthoDB" id="2974291at2759"/>
<keyword evidence="2" id="KW-1133">Transmembrane helix</keyword>
<feature type="transmembrane region" description="Helical" evidence="2">
    <location>
        <begin position="59"/>
        <end position="81"/>
    </location>
</feature>
<keyword evidence="2" id="KW-0472">Membrane</keyword>
<sequence>MKCCKWSSIVQRLITYNPQVLAFYTLAPRISLVSVISELESEMYSNKHSESVSSSETGAIVTGVIVGSLILAGIIGISYTIRRFKRKWKTRITPLTLEANSLQGSDSDLGSCPTYLAIPNVHQSSHQANPSHITPSAQADPQPRPEPSGQQTSTERETENIQSQMTQLQHANTELRDEVARVLGHVRRLEAQIELDAREREEDTAPPPTYVSG</sequence>
<feature type="compositionally biased region" description="Polar residues" evidence="1">
    <location>
        <begin position="160"/>
        <end position="172"/>
    </location>
</feature>
<feature type="transmembrane region" description="Helical" evidence="2">
    <location>
        <begin position="21"/>
        <end position="39"/>
    </location>
</feature>
<dbReference type="EMBL" id="JADNRY010000010">
    <property type="protein sequence ID" value="KAF9075129.1"/>
    <property type="molecule type" value="Genomic_DNA"/>
</dbReference>
<comment type="caution">
    <text evidence="3">The sequence shown here is derived from an EMBL/GenBank/DDBJ whole genome shotgun (WGS) entry which is preliminary data.</text>
</comment>
<evidence type="ECO:0000313" key="4">
    <source>
        <dbReference type="Proteomes" id="UP000772434"/>
    </source>
</evidence>
<feature type="region of interest" description="Disordered" evidence="1">
    <location>
        <begin position="194"/>
        <end position="213"/>
    </location>
</feature>
<name>A0A9P5Q5I4_9AGAR</name>
<reference evidence="3" key="1">
    <citation type="submission" date="2020-11" db="EMBL/GenBank/DDBJ databases">
        <authorList>
            <consortium name="DOE Joint Genome Institute"/>
            <person name="Ahrendt S."/>
            <person name="Riley R."/>
            <person name="Andreopoulos W."/>
            <person name="Labutti K."/>
            <person name="Pangilinan J."/>
            <person name="Ruiz-Duenas F.J."/>
            <person name="Barrasa J.M."/>
            <person name="Sanchez-Garcia M."/>
            <person name="Camarero S."/>
            <person name="Miyauchi S."/>
            <person name="Serrano A."/>
            <person name="Linde D."/>
            <person name="Babiker R."/>
            <person name="Drula E."/>
            <person name="Ayuso-Fernandez I."/>
            <person name="Pacheco R."/>
            <person name="Padilla G."/>
            <person name="Ferreira P."/>
            <person name="Barriuso J."/>
            <person name="Kellner H."/>
            <person name="Castanera R."/>
            <person name="Alfaro M."/>
            <person name="Ramirez L."/>
            <person name="Pisabarro A.G."/>
            <person name="Kuo A."/>
            <person name="Tritt A."/>
            <person name="Lipzen A."/>
            <person name="He G."/>
            <person name="Yan M."/>
            <person name="Ng V."/>
            <person name="Cullen D."/>
            <person name="Martin F."/>
            <person name="Rosso M.-N."/>
            <person name="Henrissat B."/>
            <person name="Hibbett D."/>
            <person name="Martinez A.T."/>
            <person name="Grigoriev I.V."/>
        </authorList>
    </citation>
    <scope>NUCLEOTIDE SEQUENCE</scope>
    <source>
        <strain evidence="3">AH 40177</strain>
    </source>
</reference>
<keyword evidence="4" id="KW-1185">Reference proteome</keyword>
<evidence type="ECO:0000256" key="2">
    <source>
        <dbReference type="SAM" id="Phobius"/>
    </source>
</evidence>
<proteinExistence type="predicted"/>
<feature type="compositionally biased region" description="Basic and acidic residues" evidence="1">
    <location>
        <begin position="194"/>
        <end position="203"/>
    </location>
</feature>
<organism evidence="3 4">
    <name type="scientific">Rhodocollybia butyracea</name>
    <dbReference type="NCBI Taxonomy" id="206335"/>
    <lineage>
        <taxon>Eukaryota</taxon>
        <taxon>Fungi</taxon>
        <taxon>Dikarya</taxon>
        <taxon>Basidiomycota</taxon>
        <taxon>Agaricomycotina</taxon>
        <taxon>Agaricomycetes</taxon>
        <taxon>Agaricomycetidae</taxon>
        <taxon>Agaricales</taxon>
        <taxon>Marasmiineae</taxon>
        <taxon>Omphalotaceae</taxon>
        <taxon>Rhodocollybia</taxon>
    </lineage>
</organism>
<gene>
    <name evidence="3" type="ORF">BDP27DRAFT_1315555</name>
</gene>